<evidence type="ECO:0000256" key="1">
    <source>
        <dbReference type="ARBA" id="ARBA00022723"/>
    </source>
</evidence>
<accession>A0A9N9WEC7</accession>
<dbReference type="Proteomes" id="UP001153714">
    <property type="component" value="Chromosome 17"/>
</dbReference>
<proteinExistence type="predicted"/>
<feature type="region of interest" description="Disordered" evidence="4">
    <location>
        <begin position="446"/>
        <end position="472"/>
    </location>
</feature>
<reference evidence="7" key="1">
    <citation type="submission" date="2021-12" db="EMBL/GenBank/DDBJ databases">
        <authorList>
            <person name="King R."/>
        </authorList>
    </citation>
    <scope>NUCLEOTIDE SEQUENCE</scope>
</reference>
<evidence type="ECO:0000259" key="5">
    <source>
        <dbReference type="Pfam" id="PF02892"/>
    </source>
</evidence>
<dbReference type="GO" id="GO:0003677">
    <property type="term" value="F:DNA binding"/>
    <property type="evidence" value="ECO:0007669"/>
    <property type="project" value="InterPro"/>
</dbReference>
<keyword evidence="8" id="KW-1185">Reference proteome</keyword>
<feature type="domain" description="BED-type" evidence="5">
    <location>
        <begin position="382"/>
        <end position="420"/>
    </location>
</feature>
<feature type="compositionally biased region" description="Basic and acidic residues" evidence="4">
    <location>
        <begin position="40"/>
        <end position="58"/>
    </location>
</feature>
<dbReference type="Pfam" id="PF02892">
    <property type="entry name" value="zf-BED"/>
    <property type="match status" value="1"/>
</dbReference>
<evidence type="ECO:0000256" key="3">
    <source>
        <dbReference type="ARBA" id="ARBA00022833"/>
    </source>
</evidence>
<evidence type="ECO:0000259" key="6">
    <source>
        <dbReference type="Pfam" id="PF04500"/>
    </source>
</evidence>
<keyword evidence="3" id="KW-0862">Zinc</keyword>
<feature type="compositionally biased region" description="Basic and acidic residues" evidence="4">
    <location>
        <begin position="328"/>
        <end position="348"/>
    </location>
</feature>
<dbReference type="AlphaFoldDB" id="A0A9N9WEC7"/>
<evidence type="ECO:0000256" key="2">
    <source>
        <dbReference type="ARBA" id="ARBA00022771"/>
    </source>
</evidence>
<feature type="domain" description="FLYWCH-type" evidence="6">
    <location>
        <begin position="506"/>
        <end position="561"/>
    </location>
</feature>
<feature type="compositionally biased region" description="Polar residues" evidence="4">
    <location>
        <begin position="362"/>
        <end position="373"/>
    </location>
</feature>
<keyword evidence="1" id="KW-0479">Metal-binding</keyword>
<feature type="compositionally biased region" description="Basic and acidic residues" evidence="4">
    <location>
        <begin position="458"/>
        <end position="472"/>
    </location>
</feature>
<protein>
    <recommendedName>
        <fullName evidence="9">BED-type domain-containing protein</fullName>
    </recommendedName>
</protein>
<reference evidence="7" key="2">
    <citation type="submission" date="2022-10" db="EMBL/GenBank/DDBJ databases">
        <authorList>
            <consortium name="ENA_rothamsted_submissions"/>
            <consortium name="culmorum"/>
            <person name="King R."/>
        </authorList>
    </citation>
    <scope>NUCLEOTIDE SEQUENCE</scope>
</reference>
<feature type="compositionally biased region" description="Acidic residues" evidence="4">
    <location>
        <begin position="349"/>
        <end position="358"/>
    </location>
</feature>
<dbReference type="InterPro" id="IPR007588">
    <property type="entry name" value="Znf_FLYWCH"/>
</dbReference>
<dbReference type="GO" id="GO:0008270">
    <property type="term" value="F:zinc ion binding"/>
    <property type="evidence" value="ECO:0007669"/>
    <property type="project" value="UniProtKB-KW"/>
</dbReference>
<keyword evidence="2" id="KW-0863">Zinc-finger</keyword>
<dbReference type="OrthoDB" id="7204491at2759"/>
<dbReference type="InterPro" id="IPR003656">
    <property type="entry name" value="Znf_BED"/>
</dbReference>
<gene>
    <name evidence="7" type="ORF">DIATSA_LOCUS5264</name>
</gene>
<dbReference type="Pfam" id="PF04500">
    <property type="entry name" value="FLYWCH"/>
    <property type="match status" value="1"/>
</dbReference>
<sequence>MILHFPAGNYGNMTRHIKRKHPAIFKQECTDYLSSDKKENKNEYDKKSDDKTCSHNESGDTTDCEEEDSKGKSIQKTYVQPNTGVTLRYCWVKDYCKKIDNEQWQCLRCSAVIRMQSGFYANMKRHVKAKHPDIYKKELAKCVSQDDKSITEDDNNSCSHNEGGVTQYRWERKYGRKINENDHKCVLCPTILRLPRGNYGNLKRHLRSKHPDIYEKEERPGNVNKDSEEIYFLEHIEDDDLLNDIEYVITTDEKNDHENKNSLDNNDIDDLNTDTHTSEERVALLVTKSRTYSNMTRHIKAVHPDIFEKEYTGCASSDKIENINVADNKSDSKNDDKSDDKSCSHDESGDTTDCEEEDTKTKNSPKSFAQSNTVRQYHWERKYVRKINEDDHECVLCSTIIKSERGNSANLKRHIRRQHPDIYEKEEQCNNEEIFIFESIKSEDLTDESEYESITDGNSDHQNETNDDYYDKNDIDDVNVKTHNSIGSVGIVVSKSHFQSYEYTMIPTQRGKHLLMMNRYTYSQMKDSRNYYCSKKDMGCKARVKLDSEGGVANAITEHKHPPPNYMLTSQGYIKL</sequence>
<dbReference type="EMBL" id="OU893348">
    <property type="protein sequence ID" value="CAG9787378.1"/>
    <property type="molecule type" value="Genomic_DNA"/>
</dbReference>
<evidence type="ECO:0000256" key="4">
    <source>
        <dbReference type="SAM" id="MobiDB-lite"/>
    </source>
</evidence>
<dbReference type="Gene3D" id="2.20.25.240">
    <property type="match status" value="1"/>
</dbReference>
<feature type="region of interest" description="Disordered" evidence="4">
    <location>
        <begin position="40"/>
        <end position="72"/>
    </location>
</feature>
<organism evidence="7 8">
    <name type="scientific">Diatraea saccharalis</name>
    <name type="common">sugarcane borer</name>
    <dbReference type="NCBI Taxonomy" id="40085"/>
    <lineage>
        <taxon>Eukaryota</taxon>
        <taxon>Metazoa</taxon>
        <taxon>Ecdysozoa</taxon>
        <taxon>Arthropoda</taxon>
        <taxon>Hexapoda</taxon>
        <taxon>Insecta</taxon>
        <taxon>Pterygota</taxon>
        <taxon>Neoptera</taxon>
        <taxon>Endopterygota</taxon>
        <taxon>Lepidoptera</taxon>
        <taxon>Glossata</taxon>
        <taxon>Ditrysia</taxon>
        <taxon>Pyraloidea</taxon>
        <taxon>Crambidae</taxon>
        <taxon>Crambinae</taxon>
        <taxon>Diatraea</taxon>
    </lineage>
</organism>
<evidence type="ECO:0000313" key="8">
    <source>
        <dbReference type="Proteomes" id="UP001153714"/>
    </source>
</evidence>
<feature type="region of interest" description="Disordered" evidence="4">
    <location>
        <begin position="325"/>
        <end position="373"/>
    </location>
</feature>
<evidence type="ECO:0008006" key="9">
    <source>
        <dbReference type="Google" id="ProtNLM"/>
    </source>
</evidence>
<evidence type="ECO:0000313" key="7">
    <source>
        <dbReference type="EMBL" id="CAG9787378.1"/>
    </source>
</evidence>
<name>A0A9N9WEC7_9NEOP</name>